<proteinExistence type="predicted"/>
<gene>
    <name evidence="1" type="ORF">IHE45_04G035100</name>
</gene>
<dbReference type="EMBL" id="CM037014">
    <property type="protein sequence ID" value="KAH7685377.1"/>
    <property type="molecule type" value="Genomic_DNA"/>
</dbReference>
<evidence type="ECO:0000313" key="1">
    <source>
        <dbReference type="EMBL" id="KAH7685377.1"/>
    </source>
</evidence>
<accession>A0ACB7WC77</accession>
<reference evidence="2" key="1">
    <citation type="journal article" date="2022" name="Nat. Commun.">
        <title>Chromosome evolution and the genetic basis of agronomically important traits in greater yam.</title>
        <authorList>
            <person name="Bredeson J.V."/>
            <person name="Lyons J.B."/>
            <person name="Oniyinde I.O."/>
            <person name="Okereke N.R."/>
            <person name="Kolade O."/>
            <person name="Nnabue I."/>
            <person name="Nwadili C.O."/>
            <person name="Hribova E."/>
            <person name="Parker M."/>
            <person name="Nwogha J."/>
            <person name="Shu S."/>
            <person name="Carlson J."/>
            <person name="Kariba R."/>
            <person name="Muthemba S."/>
            <person name="Knop K."/>
            <person name="Barton G.J."/>
            <person name="Sherwood A.V."/>
            <person name="Lopez-Montes A."/>
            <person name="Asiedu R."/>
            <person name="Jamnadass R."/>
            <person name="Muchugi A."/>
            <person name="Goodstein D."/>
            <person name="Egesi C.N."/>
            <person name="Featherston J."/>
            <person name="Asfaw A."/>
            <person name="Simpson G.G."/>
            <person name="Dolezel J."/>
            <person name="Hendre P.S."/>
            <person name="Van Deynze A."/>
            <person name="Kumar P.L."/>
            <person name="Obidiegwu J.E."/>
            <person name="Bhattacharjee R."/>
            <person name="Rokhsar D.S."/>
        </authorList>
    </citation>
    <scope>NUCLEOTIDE SEQUENCE [LARGE SCALE GENOMIC DNA]</scope>
    <source>
        <strain evidence="2">cv. TDa95/00328</strain>
    </source>
</reference>
<sequence length="186" mass="20365">MAKPLPLLLLFLLFLTITTTTTSSSSSSSDKLKRMKKKKITHFTVYWHDIVSGPNPSGAMVAQAPTTNTSTTSFGLVRIIDNPLTKGPTMSSDLLGHAQGFYAFTSLESVGLFIAMNFVFTSGKYNGSTVTILGRDEIFTDVREMPVIGGSGLFRWAQGYAQARTSIVNMTTHDAVVKYDVHVMHY</sequence>
<evidence type="ECO:0000313" key="2">
    <source>
        <dbReference type="Proteomes" id="UP000827976"/>
    </source>
</evidence>
<dbReference type="Proteomes" id="UP000827976">
    <property type="component" value="Chromosome 4"/>
</dbReference>
<organism evidence="1 2">
    <name type="scientific">Dioscorea alata</name>
    <name type="common">Purple yam</name>
    <dbReference type="NCBI Taxonomy" id="55571"/>
    <lineage>
        <taxon>Eukaryota</taxon>
        <taxon>Viridiplantae</taxon>
        <taxon>Streptophyta</taxon>
        <taxon>Embryophyta</taxon>
        <taxon>Tracheophyta</taxon>
        <taxon>Spermatophyta</taxon>
        <taxon>Magnoliopsida</taxon>
        <taxon>Liliopsida</taxon>
        <taxon>Dioscoreales</taxon>
        <taxon>Dioscoreaceae</taxon>
        <taxon>Dioscorea</taxon>
    </lineage>
</organism>
<comment type="caution">
    <text evidence="1">The sequence shown here is derived from an EMBL/GenBank/DDBJ whole genome shotgun (WGS) entry which is preliminary data.</text>
</comment>
<keyword evidence="2" id="KW-1185">Reference proteome</keyword>
<protein>
    <submittedName>
        <fullName evidence="1">Dirigent protein</fullName>
    </submittedName>
</protein>
<name>A0ACB7WC77_DIOAL</name>